<feature type="compositionally biased region" description="Polar residues" evidence="1">
    <location>
        <begin position="91"/>
        <end position="101"/>
    </location>
</feature>
<keyword evidence="4" id="KW-1185">Reference proteome</keyword>
<gene>
    <name evidence="3" type="ORF">DFP79_0910</name>
</gene>
<protein>
    <recommendedName>
        <fullName evidence="5">DUF1043 family protein</fullName>
    </recommendedName>
</protein>
<feature type="compositionally biased region" description="Basic and acidic residues" evidence="1">
    <location>
        <begin position="138"/>
        <end position="148"/>
    </location>
</feature>
<proteinExistence type="predicted"/>
<sequence length="148" mass="16246">MNLEVFDIIVFLTGAALGFIVAIIAKNISQKGAQNRATSQGLTVNSIQQELDRKQVMVDDYFTATNEQLIMLEKRVSELRKSITTGAEHLSATTISAQPKSSEPDEEIPVVAQPPKDYASKEERSEGMLTEGYGLKTKSSELEPTRSV</sequence>
<dbReference type="EMBL" id="SNXC01000009">
    <property type="protein sequence ID" value="TDO99901.1"/>
    <property type="molecule type" value="Genomic_DNA"/>
</dbReference>
<feature type="region of interest" description="Disordered" evidence="1">
    <location>
        <begin position="90"/>
        <end position="148"/>
    </location>
</feature>
<comment type="caution">
    <text evidence="3">The sequence shown here is derived from an EMBL/GenBank/DDBJ whole genome shotgun (WGS) entry which is preliminary data.</text>
</comment>
<evidence type="ECO:0000256" key="2">
    <source>
        <dbReference type="SAM" id="Phobius"/>
    </source>
</evidence>
<accession>A0A4R6MDT9</accession>
<dbReference type="Pfam" id="PF06295">
    <property type="entry name" value="ZapG-like"/>
    <property type="match status" value="1"/>
</dbReference>
<keyword evidence="2" id="KW-0812">Transmembrane</keyword>
<organism evidence="3 4">
    <name type="scientific">Marinomonas balearica</name>
    <dbReference type="NCBI Taxonomy" id="491947"/>
    <lineage>
        <taxon>Bacteria</taxon>
        <taxon>Pseudomonadati</taxon>
        <taxon>Pseudomonadota</taxon>
        <taxon>Gammaproteobacteria</taxon>
        <taxon>Oceanospirillales</taxon>
        <taxon>Oceanospirillaceae</taxon>
        <taxon>Marinomonas</taxon>
    </lineage>
</organism>
<dbReference type="AlphaFoldDB" id="A0A4R6MDT9"/>
<keyword evidence="2" id="KW-0472">Membrane</keyword>
<evidence type="ECO:0000313" key="4">
    <source>
        <dbReference type="Proteomes" id="UP000294656"/>
    </source>
</evidence>
<dbReference type="RefSeq" id="WP_133502729.1">
    <property type="nucleotide sequence ID" value="NZ_SNXC01000009.1"/>
</dbReference>
<feature type="transmembrane region" description="Helical" evidence="2">
    <location>
        <begin position="6"/>
        <end position="25"/>
    </location>
</feature>
<dbReference type="OrthoDB" id="6106639at2"/>
<evidence type="ECO:0000256" key="1">
    <source>
        <dbReference type="SAM" id="MobiDB-lite"/>
    </source>
</evidence>
<dbReference type="Proteomes" id="UP000294656">
    <property type="component" value="Unassembled WGS sequence"/>
</dbReference>
<dbReference type="InterPro" id="IPR009386">
    <property type="entry name" value="ZapG-like"/>
</dbReference>
<evidence type="ECO:0008006" key="5">
    <source>
        <dbReference type="Google" id="ProtNLM"/>
    </source>
</evidence>
<name>A0A4R6MDT9_9GAMM</name>
<keyword evidence="2" id="KW-1133">Transmembrane helix</keyword>
<reference evidence="3 4" key="1">
    <citation type="submission" date="2019-03" db="EMBL/GenBank/DDBJ databases">
        <title>Genomic Encyclopedia of Type Strains, Phase III (KMG-III): the genomes of soil and plant-associated and newly described type strains.</title>
        <authorList>
            <person name="Whitman W."/>
        </authorList>
    </citation>
    <scope>NUCLEOTIDE SEQUENCE [LARGE SCALE GENOMIC DNA]</scope>
    <source>
        <strain evidence="3 4">CECT 7378</strain>
    </source>
</reference>
<evidence type="ECO:0000313" key="3">
    <source>
        <dbReference type="EMBL" id="TDO99901.1"/>
    </source>
</evidence>